<evidence type="ECO:0000256" key="7">
    <source>
        <dbReference type="PROSITE-ProRule" id="PRU01382"/>
    </source>
</evidence>
<evidence type="ECO:0000256" key="5">
    <source>
        <dbReference type="ARBA" id="ARBA00023125"/>
    </source>
</evidence>
<dbReference type="Pfam" id="PF01028">
    <property type="entry name" value="Topoisom_I"/>
    <property type="match status" value="1"/>
</dbReference>
<keyword evidence="6 7" id="KW-0413">Isomerase</keyword>
<dbReference type="PANTHER" id="PTHR10290:SF3">
    <property type="entry name" value="DNA TOPOISOMERASE 1"/>
    <property type="match status" value="1"/>
</dbReference>
<evidence type="ECO:0000256" key="1">
    <source>
        <dbReference type="ARBA" id="ARBA00000213"/>
    </source>
</evidence>
<reference evidence="10" key="1">
    <citation type="submission" date="2022-08" db="UniProtKB">
        <authorList>
            <consortium name="EnsemblMetazoa"/>
        </authorList>
    </citation>
    <scope>IDENTIFICATION</scope>
    <source>
        <strain evidence="10">05x7-T-G4-1.051#20</strain>
    </source>
</reference>
<evidence type="ECO:0000313" key="11">
    <source>
        <dbReference type="Proteomes" id="UP000005408"/>
    </source>
</evidence>
<evidence type="ECO:0000256" key="3">
    <source>
        <dbReference type="ARBA" id="ARBA00012891"/>
    </source>
</evidence>
<feature type="domain" description="DNA topoisomerase I eukaryotic-type" evidence="9">
    <location>
        <begin position="24"/>
        <end position="285"/>
    </location>
</feature>
<dbReference type="GO" id="GO:0007059">
    <property type="term" value="P:chromosome segregation"/>
    <property type="evidence" value="ECO:0007669"/>
    <property type="project" value="TreeGrafter"/>
</dbReference>
<dbReference type="PANTHER" id="PTHR10290">
    <property type="entry name" value="DNA TOPOISOMERASE I"/>
    <property type="match status" value="1"/>
</dbReference>
<dbReference type="SUPFAM" id="SSF56349">
    <property type="entry name" value="DNA breaking-rejoining enzymes"/>
    <property type="match status" value="1"/>
</dbReference>
<dbReference type="EnsemblMetazoa" id="G35008.4">
    <property type="protein sequence ID" value="G35008.4:cds"/>
    <property type="gene ID" value="G35008"/>
</dbReference>
<dbReference type="EnsemblMetazoa" id="G35008.1">
    <property type="protein sequence ID" value="G35008.1:cds"/>
    <property type="gene ID" value="G35008"/>
</dbReference>
<evidence type="ECO:0000256" key="8">
    <source>
        <dbReference type="SAM" id="MobiDB-lite"/>
    </source>
</evidence>
<keyword evidence="5 7" id="KW-0238">DNA-binding</keyword>
<comment type="similarity">
    <text evidence="2 7">Belongs to the type IB topoisomerase family.</text>
</comment>
<dbReference type="InterPro" id="IPR001631">
    <property type="entry name" value="TopoI"/>
</dbReference>
<organism evidence="10 11">
    <name type="scientific">Magallana gigas</name>
    <name type="common">Pacific oyster</name>
    <name type="synonym">Crassostrea gigas</name>
    <dbReference type="NCBI Taxonomy" id="29159"/>
    <lineage>
        <taxon>Eukaryota</taxon>
        <taxon>Metazoa</taxon>
        <taxon>Spiralia</taxon>
        <taxon>Lophotrochozoa</taxon>
        <taxon>Mollusca</taxon>
        <taxon>Bivalvia</taxon>
        <taxon>Autobranchia</taxon>
        <taxon>Pteriomorphia</taxon>
        <taxon>Ostreida</taxon>
        <taxon>Ostreoidea</taxon>
        <taxon>Ostreidae</taxon>
        <taxon>Magallana</taxon>
    </lineage>
</organism>
<dbReference type="Gene3D" id="3.90.15.10">
    <property type="entry name" value="Topoisomerase I, Chain A, domain 3"/>
    <property type="match status" value="1"/>
</dbReference>
<evidence type="ECO:0000259" key="9">
    <source>
        <dbReference type="SMART" id="SM00435"/>
    </source>
</evidence>
<dbReference type="SMART" id="SM00435">
    <property type="entry name" value="TOPEUc"/>
    <property type="match status" value="1"/>
</dbReference>
<dbReference type="InterPro" id="IPR013499">
    <property type="entry name" value="TopoI_euk"/>
</dbReference>
<dbReference type="InterPro" id="IPR051062">
    <property type="entry name" value="Topoisomerase_IB"/>
</dbReference>
<dbReference type="InterPro" id="IPR014711">
    <property type="entry name" value="TopoI_cat_a-hlx-sub_euk"/>
</dbReference>
<dbReference type="GO" id="GO:0005730">
    <property type="term" value="C:nucleolus"/>
    <property type="evidence" value="ECO:0007669"/>
    <property type="project" value="TreeGrafter"/>
</dbReference>
<evidence type="ECO:0000256" key="2">
    <source>
        <dbReference type="ARBA" id="ARBA00006645"/>
    </source>
</evidence>
<dbReference type="Proteomes" id="UP000005408">
    <property type="component" value="Unassembled WGS sequence"/>
</dbReference>
<dbReference type="AlphaFoldDB" id="A0A8W8MTJ4"/>
<dbReference type="InterPro" id="IPR011010">
    <property type="entry name" value="DNA_brk_join_enz"/>
</dbReference>
<feature type="region of interest" description="Disordered" evidence="8">
    <location>
        <begin position="1"/>
        <end position="21"/>
    </location>
</feature>
<dbReference type="EC" id="5.6.2.1" evidence="3"/>
<name>A0A8W8MTJ4_MAGGI</name>
<dbReference type="GO" id="GO:0006260">
    <property type="term" value="P:DNA replication"/>
    <property type="evidence" value="ECO:0007669"/>
    <property type="project" value="TreeGrafter"/>
</dbReference>
<evidence type="ECO:0000256" key="4">
    <source>
        <dbReference type="ARBA" id="ARBA00023029"/>
    </source>
</evidence>
<sequence>MNFTQQSWNTPNREIAGSKGSIDLNQGGGIHEDVGSHRHSLENVVREQFADPQKTTDQQKYDMARNLATYLGKIREQYRMDFKADEEKIRQRAVALYFIDTLGIRVGNRKKEGNTSETAGCCSLRKKHLKLYKENNNQVVEFDFLCKGSIRYYNQISVEKIVYSNLQRFLKNKSDEGYVFDRLSPTHLNTYLKTFMDGLTTKVFRTYHACRIMQQELDKFTRAKRHESYKIGYCKKSIKLVAIFLNHQRAVAEKGGNKKFETSLTSAKLYYIDPRIVVAWCTKWCVPIENIYSTSQREKLLWAMTADADFKF</sequence>
<dbReference type="InterPro" id="IPR014727">
    <property type="entry name" value="TopoI_cat_a/b-sub_euk"/>
</dbReference>
<protein>
    <recommendedName>
        <fullName evidence="3">DNA topoisomerase</fullName>
        <ecNumber evidence="3">5.6.2.1</ecNumber>
    </recommendedName>
</protein>
<dbReference type="GO" id="GO:0003677">
    <property type="term" value="F:DNA binding"/>
    <property type="evidence" value="ECO:0007669"/>
    <property type="project" value="UniProtKB-UniRule"/>
</dbReference>
<keyword evidence="4 7" id="KW-0799">Topoisomerase</keyword>
<dbReference type="Gene3D" id="1.10.132.10">
    <property type="match status" value="1"/>
</dbReference>
<dbReference type="EnsemblMetazoa" id="G35008.3">
    <property type="protein sequence ID" value="G35008.3:cds"/>
    <property type="gene ID" value="G35008"/>
</dbReference>
<dbReference type="InterPro" id="IPR013500">
    <property type="entry name" value="TopoI_cat_euk"/>
</dbReference>
<dbReference type="PRINTS" id="PR00416">
    <property type="entry name" value="EUTPISMRASEI"/>
</dbReference>
<dbReference type="GO" id="GO:0006265">
    <property type="term" value="P:DNA topological change"/>
    <property type="evidence" value="ECO:0007669"/>
    <property type="project" value="UniProtKB-UniRule"/>
</dbReference>
<evidence type="ECO:0000313" key="10">
    <source>
        <dbReference type="EnsemblMetazoa" id="G35008.4:cds"/>
    </source>
</evidence>
<feature type="active site" description="O-(3'-phospho-DNA)-tyrosine intermediate" evidence="7">
    <location>
        <position position="271"/>
    </location>
</feature>
<dbReference type="PROSITE" id="PS52038">
    <property type="entry name" value="TOPO_IB_2"/>
    <property type="match status" value="1"/>
</dbReference>
<accession>A0A8W8MTJ4</accession>
<dbReference type="GO" id="GO:0005694">
    <property type="term" value="C:chromosome"/>
    <property type="evidence" value="ECO:0007669"/>
    <property type="project" value="InterPro"/>
</dbReference>
<evidence type="ECO:0000256" key="6">
    <source>
        <dbReference type="ARBA" id="ARBA00023235"/>
    </source>
</evidence>
<feature type="compositionally biased region" description="Polar residues" evidence="8">
    <location>
        <begin position="1"/>
        <end position="12"/>
    </location>
</feature>
<comment type="catalytic activity">
    <reaction evidence="1 7">
        <text>ATP-independent breakage of single-stranded DNA, followed by passage and rejoining.</text>
        <dbReference type="EC" id="5.6.2.1"/>
    </reaction>
</comment>
<proteinExistence type="inferred from homology"/>
<dbReference type="GO" id="GO:0003917">
    <property type="term" value="F:DNA topoisomerase type I (single strand cut, ATP-independent) activity"/>
    <property type="evidence" value="ECO:0007669"/>
    <property type="project" value="UniProtKB-UniRule"/>
</dbReference>
<keyword evidence="11" id="KW-1185">Reference proteome</keyword>